<dbReference type="GO" id="GO:0015658">
    <property type="term" value="F:branched-chain amino acid transmembrane transporter activity"/>
    <property type="evidence" value="ECO:0007669"/>
    <property type="project" value="InterPro"/>
</dbReference>
<name>A0AAP5QH75_9BURK</name>
<feature type="transmembrane region" description="Helical" evidence="6">
    <location>
        <begin position="33"/>
        <end position="54"/>
    </location>
</feature>
<feature type="transmembrane region" description="Helical" evidence="6">
    <location>
        <begin position="110"/>
        <end position="128"/>
    </location>
</feature>
<evidence type="ECO:0000256" key="4">
    <source>
        <dbReference type="ARBA" id="ARBA00022989"/>
    </source>
</evidence>
<evidence type="ECO:0000313" key="7">
    <source>
        <dbReference type="EMBL" id="MDT8843623.1"/>
    </source>
</evidence>
<feature type="transmembrane region" description="Helical" evidence="6">
    <location>
        <begin position="159"/>
        <end position="186"/>
    </location>
</feature>
<dbReference type="CDD" id="cd06581">
    <property type="entry name" value="TM_PBP1_LivM_like"/>
    <property type="match status" value="1"/>
</dbReference>
<evidence type="ECO:0000313" key="8">
    <source>
        <dbReference type="Proteomes" id="UP001246473"/>
    </source>
</evidence>
<comment type="subcellular location">
    <subcellularLocation>
        <location evidence="1">Cell membrane</location>
        <topology evidence="1">Multi-pass membrane protein</topology>
    </subcellularLocation>
</comment>
<dbReference type="PANTHER" id="PTHR30482:SF17">
    <property type="entry name" value="ABC TRANSPORTER ATP-BINDING PROTEIN"/>
    <property type="match status" value="1"/>
</dbReference>
<proteinExistence type="predicted"/>
<sequence length="342" mass="35758">MSRQSKLVLFGFLCVILAAGALTSDYISGIVAEILIFAIFAMSLNLLVGFTGLLSFGHAAFFGMATYTVIGLGVHLGVGGWWGVLAGVAVSTVLAAIIGAFCIRVTGIPFLMLTMAFSQLLFAGALKWRSLSGGTDGLTGFVPPSVFGVSLAQSAAARYGIVAVGFLLVLGFLGCLVHSPLGSIFIGIRDNEQRMRAIGYPVARFKLLAFTIAGALAGVAGALYALFNGYVSTDILNWQASGDVMIMVVLGGIGTVIGPAVGAAIFILLKTVISSHSEYWAFWVGAIFIACVMFLREGIWGYFQHWFNRTVSGLPQGSTCPDRAIGASIRISAKGTTGGGEK</sequence>
<dbReference type="PANTHER" id="PTHR30482">
    <property type="entry name" value="HIGH-AFFINITY BRANCHED-CHAIN AMINO ACID TRANSPORT SYSTEM PERMEASE"/>
    <property type="match status" value="1"/>
</dbReference>
<dbReference type="InterPro" id="IPR043428">
    <property type="entry name" value="LivM-like"/>
</dbReference>
<accession>A0AAP5QH75</accession>
<feature type="transmembrane region" description="Helical" evidence="6">
    <location>
        <begin position="84"/>
        <end position="103"/>
    </location>
</feature>
<dbReference type="AlphaFoldDB" id="A0AAP5QH75"/>
<dbReference type="GO" id="GO:0005886">
    <property type="term" value="C:plasma membrane"/>
    <property type="evidence" value="ECO:0007669"/>
    <property type="project" value="UniProtKB-SubCell"/>
</dbReference>
<keyword evidence="2" id="KW-1003">Cell membrane</keyword>
<feature type="transmembrane region" description="Helical" evidence="6">
    <location>
        <begin position="247"/>
        <end position="269"/>
    </location>
</feature>
<keyword evidence="5 6" id="KW-0472">Membrane</keyword>
<reference evidence="7" key="1">
    <citation type="submission" date="2022-08" db="EMBL/GenBank/DDBJ databases">
        <authorList>
            <person name="Kim S.-J."/>
        </authorList>
    </citation>
    <scope>NUCLEOTIDE SEQUENCE</scope>
    <source>
        <strain evidence="7">KJ</strain>
    </source>
</reference>
<feature type="transmembrane region" description="Helical" evidence="6">
    <location>
        <begin position="281"/>
        <end position="303"/>
    </location>
</feature>
<evidence type="ECO:0000256" key="2">
    <source>
        <dbReference type="ARBA" id="ARBA00022475"/>
    </source>
</evidence>
<protein>
    <submittedName>
        <fullName evidence="7">Branched-chain amino acid ABC transporter permease</fullName>
    </submittedName>
</protein>
<keyword evidence="3 6" id="KW-0812">Transmembrane</keyword>
<evidence type="ECO:0000256" key="5">
    <source>
        <dbReference type="ARBA" id="ARBA00023136"/>
    </source>
</evidence>
<keyword evidence="4 6" id="KW-1133">Transmembrane helix</keyword>
<dbReference type="RefSeq" id="WP_315697636.1">
    <property type="nucleotide sequence ID" value="NZ_JANSLM010000027.1"/>
</dbReference>
<comment type="caution">
    <text evidence="7">The sequence shown here is derived from an EMBL/GenBank/DDBJ whole genome shotgun (WGS) entry which is preliminary data.</text>
</comment>
<gene>
    <name evidence="7" type="ORF">ParKJ_40160</name>
</gene>
<evidence type="ECO:0000256" key="3">
    <source>
        <dbReference type="ARBA" id="ARBA00022692"/>
    </source>
</evidence>
<dbReference type="Proteomes" id="UP001246473">
    <property type="component" value="Unassembled WGS sequence"/>
</dbReference>
<dbReference type="Pfam" id="PF02653">
    <property type="entry name" value="BPD_transp_2"/>
    <property type="match status" value="1"/>
</dbReference>
<evidence type="ECO:0000256" key="1">
    <source>
        <dbReference type="ARBA" id="ARBA00004651"/>
    </source>
</evidence>
<evidence type="ECO:0000256" key="6">
    <source>
        <dbReference type="SAM" id="Phobius"/>
    </source>
</evidence>
<organism evidence="7 8">
    <name type="scientific">Paraburkholderia fungorum</name>
    <dbReference type="NCBI Taxonomy" id="134537"/>
    <lineage>
        <taxon>Bacteria</taxon>
        <taxon>Pseudomonadati</taxon>
        <taxon>Pseudomonadota</taxon>
        <taxon>Betaproteobacteria</taxon>
        <taxon>Burkholderiales</taxon>
        <taxon>Burkholderiaceae</taxon>
        <taxon>Paraburkholderia</taxon>
    </lineage>
</organism>
<dbReference type="EMBL" id="JANSLM010000027">
    <property type="protein sequence ID" value="MDT8843623.1"/>
    <property type="molecule type" value="Genomic_DNA"/>
</dbReference>
<feature type="transmembrane region" description="Helical" evidence="6">
    <location>
        <begin position="207"/>
        <end position="227"/>
    </location>
</feature>
<dbReference type="InterPro" id="IPR001851">
    <property type="entry name" value="ABC_transp_permease"/>
</dbReference>
<feature type="transmembrane region" description="Helical" evidence="6">
    <location>
        <begin position="61"/>
        <end position="78"/>
    </location>
</feature>